<dbReference type="InterPro" id="IPR002073">
    <property type="entry name" value="PDEase_catalytic_dom"/>
</dbReference>
<evidence type="ECO:0000256" key="3">
    <source>
        <dbReference type="ARBA" id="ARBA00022723"/>
    </source>
</evidence>
<comment type="cofactor">
    <cofactor evidence="10">
        <name>a divalent metal cation</name>
        <dbReference type="ChEBI" id="CHEBI:60240"/>
    </cofactor>
    <text evidence="10">Binds 2 divalent metal cations per subunit. Site 1 may preferentially bind zinc ions, while site 2 has a preference for magnesium and/or manganese ions.</text>
</comment>
<dbReference type="GO" id="GO:0046872">
    <property type="term" value="F:metal ion binding"/>
    <property type="evidence" value="ECO:0007669"/>
    <property type="project" value="UniProtKB-KW"/>
</dbReference>
<evidence type="ECO:0000256" key="10">
    <source>
        <dbReference type="RuleBase" id="RU363067"/>
    </source>
</evidence>
<organism evidence="14 15">
    <name type="scientific">Stentor coeruleus</name>
    <dbReference type="NCBI Taxonomy" id="5963"/>
    <lineage>
        <taxon>Eukaryota</taxon>
        <taxon>Sar</taxon>
        <taxon>Alveolata</taxon>
        <taxon>Ciliophora</taxon>
        <taxon>Postciliodesmatophora</taxon>
        <taxon>Heterotrichea</taxon>
        <taxon>Heterotrichida</taxon>
        <taxon>Stentoridae</taxon>
        <taxon>Stentor</taxon>
    </lineage>
</organism>
<evidence type="ECO:0000256" key="12">
    <source>
        <dbReference type="SAM" id="Phobius"/>
    </source>
</evidence>
<evidence type="ECO:0000313" key="15">
    <source>
        <dbReference type="Proteomes" id="UP000187209"/>
    </source>
</evidence>
<dbReference type="Gene3D" id="1.20.120.350">
    <property type="entry name" value="Voltage-gated potassium channels. Chain C"/>
    <property type="match status" value="1"/>
</dbReference>
<keyword evidence="6 12" id="KW-0472">Membrane</keyword>
<keyword evidence="3 9" id="KW-0479">Metal-binding</keyword>
<feature type="region of interest" description="Disordered" evidence="11">
    <location>
        <begin position="900"/>
        <end position="923"/>
    </location>
</feature>
<keyword evidence="15" id="KW-1185">Reference proteome</keyword>
<feature type="transmembrane region" description="Helical" evidence="12">
    <location>
        <begin position="200"/>
        <end position="225"/>
    </location>
</feature>
<feature type="binding site" evidence="8">
    <location>
        <position position="852"/>
    </location>
    <ligand>
        <name>AMP</name>
        <dbReference type="ChEBI" id="CHEBI:456215"/>
    </ligand>
</feature>
<dbReference type="GO" id="GO:0016020">
    <property type="term" value="C:membrane"/>
    <property type="evidence" value="ECO:0007669"/>
    <property type="project" value="UniProtKB-SubCell"/>
</dbReference>
<dbReference type="SUPFAM" id="SSF109604">
    <property type="entry name" value="HD-domain/PDEase-like"/>
    <property type="match status" value="1"/>
</dbReference>
<dbReference type="AlphaFoldDB" id="A0A1R2C5J5"/>
<dbReference type="InterPro" id="IPR023088">
    <property type="entry name" value="PDEase"/>
</dbReference>
<reference evidence="14 15" key="1">
    <citation type="submission" date="2016-11" db="EMBL/GenBank/DDBJ databases">
        <title>The macronuclear genome of Stentor coeruleus: a giant cell with tiny introns.</title>
        <authorList>
            <person name="Slabodnick M."/>
            <person name="Ruby J.G."/>
            <person name="Reiff S.B."/>
            <person name="Swart E.C."/>
            <person name="Gosai S."/>
            <person name="Prabakaran S."/>
            <person name="Witkowska E."/>
            <person name="Larue G.E."/>
            <person name="Fisher S."/>
            <person name="Freeman R.M."/>
            <person name="Gunawardena J."/>
            <person name="Chu W."/>
            <person name="Stover N.A."/>
            <person name="Gregory B.D."/>
            <person name="Nowacki M."/>
            <person name="Derisi J."/>
            <person name="Roy S.W."/>
            <person name="Marshall W.F."/>
            <person name="Sood P."/>
        </authorList>
    </citation>
    <scope>NUCLEOTIDE SEQUENCE [LARGE SCALE GENOMIC DNA]</scope>
    <source>
        <strain evidence="14">WM001</strain>
    </source>
</reference>
<evidence type="ECO:0000313" key="14">
    <source>
        <dbReference type="EMBL" id="OMJ84292.1"/>
    </source>
</evidence>
<feature type="binding site" evidence="9">
    <location>
        <position position="690"/>
    </location>
    <ligand>
        <name>Zn(2+)</name>
        <dbReference type="ChEBI" id="CHEBI:29105"/>
        <label>1</label>
    </ligand>
</feature>
<dbReference type="CDD" id="cd00077">
    <property type="entry name" value="HDc"/>
    <property type="match status" value="1"/>
</dbReference>
<dbReference type="Pfam" id="PF00520">
    <property type="entry name" value="Ion_trans"/>
    <property type="match status" value="1"/>
</dbReference>
<dbReference type="InterPro" id="IPR036971">
    <property type="entry name" value="PDEase_catalytic_dom_sf"/>
</dbReference>
<dbReference type="GO" id="GO:0007165">
    <property type="term" value="P:signal transduction"/>
    <property type="evidence" value="ECO:0007669"/>
    <property type="project" value="InterPro"/>
</dbReference>
<feature type="transmembrane region" description="Helical" evidence="12">
    <location>
        <begin position="407"/>
        <end position="425"/>
    </location>
</feature>
<dbReference type="EMBL" id="MPUH01000274">
    <property type="protein sequence ID" value="OMJ84292.1"/>
    <property type="molecule type" value="Genomic_DNA"/>
</dbReference>
<dbReference type="SUPFAM" id="SSF81324">
    <property type="entry name" value="Voltage-gated potassium channels"/>
    <property type="match status" value="1"/>
</dbReference>
<evidence type="ECO:0000256" key="11">
    <source>
        <dbReference type="SAM" id="MobiDB-lite"/>
    </source>
</evidence>
<feature type="binding site" evidence="8">
    <location>
        <position position="690"/>
    </location>
    <ligand>
        <name>AMP</name>
        <dbReference type="ChEBI" id="CHEBI:456215"/>
    </ligand>
</feature>
<dbReference type="EC" id="3.1.4.-" evidence="10"/>
<evidence type="ECO:0000259" key="13">
    <source>
        <dbReference type="PROSITE" id="PS51845"/>
    </source>
</evidence>
<protein>
    <recommendedName>
        <fullName evidence="10">Phosphodiesterase</fullName>
        <ecNumber evidence="10">3.1.4.-</ecNumber>
    </recommendedName>
</protein>
<comment type="subcellular location">
    <subcellularLocation>
        <location evidence="1">Membrane</location>
        <topology evidence="1">Multi-pass membrane protein</topology>
    </subcellularLocation>
</comment>
<evidence type="ECO:0000256" key="8">
    <source>
        <dbReference type="PIRSR" id="PIRSR623088-2"/>
    </source>
</evidence>
<dbReference type="PRINTS" id="PR00387">
    <property type="entry name" value="PDIESTERASE1"/>
</dbReference>
<dbReference type="PROSITE" id="PS51845">
    <property type="entry name" value="PDEASE_I_2"/>
    <property type="match status" value="1"/>
</dbReference>
<feature type="binding site" evidence="8">
    <location>
        <begin position="649"/>
        <end position="653"/>
    </location>
    <ligand>
        <name>AMP</name>
        <dbReference type="ChEBI" id="CHEBI:456215"/>
    </ligand>
</feature>
<feature type="binding site" evidence="9">
    <location>
        <position position="690"/>
    </location>
    <ligand>
        <name>Zn(2+)</name>
        <dbReference type="ChEBI" id="CHEBI:29105"/>
        <label>2</label>
    </ligand>
</feature>
<keyword evidence="4 10" id="KW-0378">Hydrolase</keyword>
<dbReference type="InterPro" id="IPR005821">
    <property type="entry name" value="Ion_trans_dom"/>
</dbReference>
<accession>A0A1R2C5J5</accession>
<comment type="similarity">
    <text evidence="10">Belongs to the cyclic nucleotide phosphodiesterase family.</text>
</comment>
<evidence type="ECO:0000256" key="6">
    <source>
        <dbReference type="ARBA" id="ARBA00023136"/>
    </source>
</evidence>
<dbReference type="InterPro" id="IPR027359">
    <property type="entry name" value="Volt_channel_dom_sf"/>
</dbReference>
<feature type="transmembrane region" description="Helical" evidence="12">
    <location>
        <begin position="246"/>
        <end position="269"/>
    </location>
</feature>
<dbReference type="GO" id="GO:0005216">
    <property type="term" value="F:monoatomic ion channel activity"/>
    <property type="evidence" value="ECO:0007669"/>
    <property type="project" value="InterPro"/>
</dbReference>
<feature type="binding site" evidence="8">
    <location>
        <position position="800"/>
    </location>
    <ligand>
        <name>AMP</name>
        <dbReference type="ChEBI" id="CHEBI:456215"/>
    </ligand>
</feature>
<dbReference type="PANTHER" id="PTHR11347">
    <property type="entry name" value="CYCLIC NUCLEOTIDE PHOSPHODIESTERASE"/>
    <property type="match status" value="1"/>
</dbReference>
<proteinExistence type="inferred from homology"/>
<feature type="transmembrane region" description="Helical" evidence="12">
    <location>
        <begin position="53"/>
        <end position="76"/>
    </location>
</feature>
<feature type="transmembrane region" description="Helical" evidence="12">
    <location>
        <begin position="382"/>
        <end position="400"/>
    </location>
</feature>
<feature type="domain" description="PDEase" evidence="13">
    <location>
        <begin position="572"/>
        <end position="897"/>
    </location>
</feature>
<dbReference type="InterPro" id="IPR003607">
    <property type="entry name" value="HD/PDEase_dom"/>
</dbReference>
<feature type="transmembrane region" description="Helical" evidence="12">
    <location>
        <begin position="348"/>
        <end position="370"/>
    </location>
</feature>
<dbReference type="OrthoDB" id="342865at2759"/>
<feature type="binding site" evidence="9">
    <location>
        <position position="689"/>
    </location>
    <ligand>
        <name>Zn(2+)</name>
        <dbReference type="ChEBI" id="CHEBI:29105"/>
        <label>1</label>
    </ligand>
</feature>
<comment type="caution">
    <text evidence="14">The sequence shown here is derived from an EMBL/GenBank/DDBJ whole genome shotgun (WGS) entry which is preliminary data.</text>
</comment>
<feature type="binding site" evidence="9">
    <location>
        <position position="800"/>
    </location>
    <ligand>
        <name>Zn(2+)</name>
        <dbReference type="ChEBI" id="CHEBI:29105"/>
        <label>1</label>
    </ligand>
</feature>
<dbReference type="PROSITE" id="PS00126">
    <property type="entry name" value="PDEASE_I_1"/>
    <property type="match status" value="1"/>
</dbReference>
<keyword evidence="2 12" id="KW-0812">Transmembrane</keyword>
<dbReference type="InterPro" id="IPR023174">
    <property type="entry name" value="PDEase_CS"/>
</dbReference>
<evidence type="ECO:0000256" key="5">
    <source>
        <dbReference type="ARBA" id="ARBA00022989"/>
    </source>
</evidence>
<feature type="binding site" evidence="9">
    <location>
        <position position="653"/>
    </location>
    <ligand>
        <name>Zn(2+)</name>
        <dbReference type="ChEBI" id="CHEBI:29105"/>
        <label>1</label>
    </ligand>
</feature>
<evidence type="ECO:0000256" key="2">
    <source>
        <dbReference type="ARBA" id="ARBA00022692"/>
    </source>
</evidence>
<feature type="active site" description="Proton donor" evidence="7">
    <location>
        <position position="649"/>
    </location>
</feature>
<evidence type="ECO:0000256" key="7">
    <source>
        <dbReference type="PIRSR" id="PIRSR623088-1"/>
    </source>
</evidence>
<dbReference type="Gene3D" id="1.10.1300.10">
    <property type="entry name" value="3'5'-cyclic nucleotide phosphodiesterase, catalytic domain"/>
    <property type="match status" value="1"/>
</dbReference>
<sequence>MWIVKLLNSETRYDVPKLWSHLVSSHDVIWTWEEEKHIPLEDRYPFCIRLSRFLVLQMILMCSICFLFGSDIGRYYTQCEKRKECFAYCNEDNYPNLICDSLDITITSGGNTYKDLYIYPKPGDADSSYAECESYIKSAEDFNESPSDNSRLERLDVCFSKSRYPEGNYDEYIVCVKSSEACEDLYLPKRSSTAVGDFDISYVFIGIAIANVFQYIYQFIVIYVIKIKTENIESMKIGSWKCFMQTFLLVCSAIVTLLVVWKCSQIAIYGYATELWITFGIALAVDQGKSLLFHVCVWYFLLRRCGYLKVTEDEYVNERWLTERRDKLLFNMRKSCGKIMESMYYKRFSIILLVVYAVFVLLVLSIYSQLSDTYVLDVMDQVFISIFLFEILCNVFVQSIGFYKDYFNIFDTIIVLVSFIMFFVGQNTKGLAVLRLLRLVRLVIVLRKVSVTKRNNSGYATALEETLAILKTLKSEKKLNFRQKKELTWAIEIIESNKLYDVSIDQKVEKGSGQVSQDAEAKKWIAMATKTANDPLQWFDRDLDDYLYERKRDNDFGEDKGMFEEEFRQHVPLPDRTHFQLEKIFDDIAKWRFNSFQYFEMCGNQMIAHFIFRLFHFYDILRKFQVPVVSLKSFCNAIFEGYSSSNPYHNAIHAIDVTHRYNYFIVSGNLMKYISDLDIMAALLASVIHDFQHPGVNNEFLIKKSHAKAVRYNDISVLENHHLASAFAVLLDQNCDITIDLTEDQYWVLRTSIIKMVMSTDLKLQEDTIGSFKNYRGLPNFPNNDKEKQILMNMAMRISDYGNPLQPHDLYFKWMALMMEEFYQQGDIEDHLQMDYSSPYMNRRETNPYATQLSFINIVVEPMALIWVEFLPDIKEDVLTRGLMENKEILKQKSEQVIDNNDEEDVNLPDKKKRRDHILNNDN</sequence>
<evidence type="ECO:0000256" key="9">
    <source>
        <dbReference type="PIRSR" id="PIRSR623088-3"/>
    </source>
</evidence>
<keyword evidence="5 12" id="KW-1133">Transmembrane helix</keyword>
<gene>
    <name evidence="14" type="ORF">SteCoe_14639</name>
</gene>
<evidence type="ECO:0000256" key="4">
    <source>
        <dbReference type="ARBA" id="ARBA00022801"/>
    </source>
</evidence>
<dbReference type="Proteomes" id="UP000187209">
    <property type="component" value="Unassembled WGS sequence"/>
</dbReference>
<evidence type="ECO:0000256" key="1">
    <source>
        <dbReference type="ARBA" id="ARBA00004141"/>
    </source>
</evidence>
<dbReference type="Pfam" id="PF00233">
    <property type="entry name" value="PDEase_I"/>
    <property type="match status" value="1"/>
</dbReference>
<dbReference type="GO" id="GO:0004114">
    <property type="term" value="F:3',5'-cyclic-nucleotide phosphodiesterase activity"/>
    <property type="evidence" value="ECO:0007669"/>
    <property type="project" value="InterPro"/>
</dbReference>
<name>A0A1R2C5J5_9CILI</name>